<dbReference type="PROSITE" id="PS51154">
    <property type="entry name" value="MACRO"/>
    <property type="match status" value="1"/>
</dbReference>
<evidence type="ECO:0000313" key="2">
    <source>
        <dbReference type="EMBL" id="MFC3495820.1"/>
    </source>
</evidence>
<accession>A0ABV7Q4S1</accession>
<dbReference type="PANTHER" id="PTHR11106">
    <property type="entry name" value="GANGLIOSIDE INDUCED DIFFERENTIATION ASSOCIATED PROTEIN 2-RELATED"/>
    <property type="match status" value="1"/>
</dbReference>
<dbReference type="EMBL" id="JBHRWO010000021">
    <property type="protein sequence ID" value="MFC3495820.1"/>
    <property type="molecule type" value="Genomic_DNA"/>
</dbReference>
<evidence type="ECO:0000259" key="1">
    <source>
        <dbReference type="PROSITE" id="PS51154"/>
    </source>
</evidence>
<dbReference type="InterPro" id="IPR043472">
    <property type="entry name" value="Macro_dom-like"/>
</dbReference>
<keyword evidence="3" id="KW-1185">Reference proteome</keyword>
<sequence length="113" mass="12574">MTRGYHLPARFVIHTVGPVVHGPVTVAHRRALVDSYTAYLDLAAQVAPVRTIAFCAVSTGVFGYPRHEAARVAIQAVEAWLEHRLGRFDRVICCTYTQDDTAAYRQALHQETP</sequence>
<dbReference type="RefSeq" id="WP_387980817.1">
    <property type="nucleotide sequence ID" value="NZ_JBHRWO010000021.1"/>
</dbReference>
<feature type="domain" description="Macro" evidence="1">
    <location>
        <begin position="1"/>
        <end position="112"/>
    </location>
</feature>
<dbReference type="Pfam" id="PF01661">
    <property type="entry name" value="Macro"/>
    <property type="match status" value="1"/>
</dbReference>
<gene>
    <name evidence="2" type="ORF">ACFO8M_25350</name>
</gene>
<name>A0ABV7Q4S1_9ACTN</name>
<reference evidence="3" key="1">
    <citation type="journal article" date="2019" name="Int. J. Syst. Evol. Microbiol.">
        <title>The Global Catalogue of Microorganisms (GCM) 10K type strain sequencing project: providing services to taxonomists for standard genome sequencing and annotation.</title>
        <authorList>
            <consortium name="The Broad Institute Genomics Platform"/>
            <consortium name="The Broad Institute Genome Sequencing Center for Infectious Disease"/>
            <person name="Wu L."/>
            <person name="Ma J."/>
        </authorList>
    </citation>
    <scope>NUCLEOTIDE SEQUENCE [LARGE SCALE GENOMIC DNA]</scope>
    <source>
        <strain evidence="3">CGMCC 4.7396</strain>
    </source>
</reference>
<dbReference type="SUPFAM" id="SSF52949">
    <property type="entry name" value="Macro domain-like"/>
    <property type="match status" value="1"/>
</dbReference>
<dbReference type="InterPro" id="IPR002589">
    <property type="entry name" value="Macro_dom"/>
</dbReference>
<organism evidence="2 3">
    <name type="scientific">Glycomyces rhizosphaerae</name>
    <dbReference type="NCBI Taxonomy" id="2054422"/>
    <lineage>
        <taxon>Bacteria</taxon>
        <taxon>Bacillati</taxon>
        <taxon>Actinomycetota</taxon>
        <taxon>Actinomycetes</taxon>
        <taxon>Glycomycetales</taxon>
        <taxon>Glycomycetaceae</taxon>
        <taxon>Glycomyces</taxon>
    </lineage>
</organism>
<evidence type="ECO:0000313" key="3">
    <source>
        <dbReference type="Proteomes" id="UP001595712"/>
    </source>
</evidence>
<dbReference type="Proteomes" id="UP001595712">
    <property type="component" value="Unassembled WGS sequence"/>
</dbReference>
<dbReference type="Gene3D" id="3.40.220.10">
    <property type="entry name" value="Leucine Aminopeptidase, subunit E, domain 1"/>
    <property type="match status" value="1"/>
</dbReference>
<dbReference type="PANTHER" id="PTHR11106:SF27">
    <property type="entry name" value="MACRO DOMAIN-CONTAINING PROTEIN"/>
    <property type="match status" value="1"/>
</dbReference>
<comment type="caution">
    <text evidence="2">The sequence shown here is derived from an EMBL/GenBank/DDBJ whole genome shotgun (WGS) entry which is preliminary data.</text>
</comment>
<protein>
    <submittedName>
        <fullName evidence="2">Macro domain-containing protein</fullName>
    </submittedName>
</protein>
<proteinExistence type="predicted"/>